<proteinExistence type="predicted"/>
<gene>
    <name evidence="1" type="ORF">JOF54_002843</name>
</gene>
<name>A0ABS4ZA97_9ACTN</name>
<evidence type="ECO:0000313" key="2">
    <source>
        <dbReference type="Proteomes" id="UP000758168"/>
    </source>
</evidence>
<organism evidence="1 2">
    <name type="scientific">Microlunatus capsulatus</name>
    <dbReference type="NCBI Taxonomy" id="99117"/>
    <lineage>
        <taxon>Bacteria</taxon>
        <taxon>Bacillati</taxon>
        <taxon>Actinomycetota</taxon>
        <taxon>Actinomycetes</taxon>
        <taxon>Propionibacteriales</taxon>
        <taxon>Propionibacteriaceae</taxon>
        <taxon>Microlunatus</taxon>
    </lineage>
</organism>
<dbReference type="Proteomes" id="UP000758168">
    <property type="component" value="Unassembled WGS sequence"/>
</dbReference>
<accession>A0ABS4ZA97</accession>
<protein>
    <submittedName>
        <fullName evidence="1">AcrR family transcriptional regulator</fullName>
    </submittedName>
</protein>
<sequence>MSLRALSVHTGCDYELIFDEKLVRRVDRMFGSPAAAQFRIDADVEGIRLAILNVAAEAPEAITDAQIRELCATYSSEIRKPWTINLLDLVESEQPVVQELLDAIVEYYGVDYFRAFERHGALTDPTGREDQEEQLRLASGQRLPPMHPDLRDMLAFIAQSSTNGDVRRGGAVGSVIRDPVTAAFEAIGSRWMFERAIEAEDLPWAMSAALLAMEIHPLGTIGLQVMELLLTMRADNQFGDLDSEAKCHYCSGTIDAVAISAVVPALRLGRWICSRHNREPDLFG</sequence>
<dbReference type="RefSeq" id="WP_210057010.1">
    <property type="nucleotide sequence ID" value="NZ_BAAAMH010000010.1"/>
</dbReference>
<reference evidence="1 2" key="1">
    <citation type="submission" date="2021-03" db="EMBL/GenBank/DDBJ databases">
        <title>Sequencing the genomes of 1000 actinobacteria strains.</title>
        <authorList>
            <person name="Klenk H.-P."/>
        </authorList>
    </citation>
    <scope>NUCLEOTIDE SEQUENCE [LARGE SCALE GENOMIC DNA]</scope>
    <source>
        <strain evidence="1 2">DSM 12936</strain>
    </source>
</reference>
<comment type="caution">
    <text evidence="1">The sequence shown here is derived from an EMBL/GenBank/DDBJ whole genome shotgun (WGS) entry which is preliminary data.</text>
</comment>
<evidence type="ECO:0000313" key="1">
    <source>
        <dbReference type="EMBL" id="MBP2417921.1"/>
    </source>
</evidence>
<keyword evidence="2" id="KW-1185">Reference proteome</keyword>
<dbReference type="EMBL" id="JAGIOB010000001">
    <property type="protein sequence ID" value="MBP2417921.1"/>
    <property type="molecule type" value="Genomic_DNA"/>
</dbReference>